<organism evidence="7 8">
    <name type="scientific">Anaerococcus groningensis</name>
    <dbReference type="NCBI Taxonomy" id="3115616"/>
    <lineage>
        <taxon>Bacteria</taxon>
        <taxon>Bacillati</taxon>
        <taxon>Bacillota</taxon>
        <taxon>Tissierellia</taxon>
        <taxon>Tissierellales</taxon>
        <taxon>Peptoniphilaceae</taxon>
        <taxon>Anaerococcus</taxon>
    </lineage>
</organism>
<dbReference type="InterPro" id="IPR029510">
    <property type="entry name" value="Ald_DH_CS_GLU"/>
</dbReference>
<evidence type="ECO:0000256" key="2">
    <source>
        <dbReference type="ARBA" id="ARBA00023002"/>
    </source>
</evidence>
<dbReference type="RefSeq" id="WP_410024490.1">
    <property type="nucleotide sequence ID" value="NZ_JBGMEG010000012.1"/>
</dbReference>
<keyword evidence="8" id="KW-1185">Reference proteome</keyword>
<protein>
    <recommendedName>
        <fullName evidence="3">Aldehyde dehydrogenase</fullName>
    </recommendedName>
</protein>
<dbReference type="Gene3D" id="3.40.309.10">
    <property type="entry name" value="Aldehyde Dehydrogenase, Chain A, domain 2"/>
    <property type="match status" value="1"/>
</dbReference>
<reference evidence="7 8" key="1">
    <citation type="journal article" date="2025" name="Anaerobe">
        <title>Description of Anaerococcus kampingiae sp. nov., Anaerococcus groningensis sp. nov., Anaerococcus martiniensis sp. nov., and Anaerococcus cruorum sp. nov., isolated from human clinical specimens.</title>
        <authorList>
            <person name="Boiten K.E."/>
            <person name="Meijer J."/>
            <person name="van Wezel E.M."/>
            <person name="Veloo A.C.M."/>
        </authorList>
    </citation>
    <scope>NUCLEOTIDE SEQUENCE [LARGE SCALE GENOMIC DNA]</scope>
    <source>
        <strain evidence="7 8">ENR1011</strain>
    </source>
</reference>
<evidence type="ECO:0000256" key="3">
    <source>
        <dbReference type="PIRNR" id="PIRNR036492"/>
    </source>
</evidence>
<feature type="active site" evidence="4">
    <location>
        <position position="209"/>
    </location>
</feature>
<dbReference type="EMBL" id="JBGMEG010000012">
    <property type="protein sequence ID" value="MFO3717928.1"/>
    <property type="molecule type" value="Genomic_DNA"/>
</dbReference>
<dbReference type="InterPro" id="IPR015590">
    <property type="entry name" value="Aldehyde_DH_dom"/>
</dbReference>
<keyword evidence="2 3" id="KW-0560">Oxidoreductase</keyword>
<evidence type="ECO:0000313" key="8">
    <source>
        <dbReference type="Proteomes" id="UP001637993"/>
    </source>
</evidence>
<dbReference type="InterPro" id="IPR016162">
    <property type="entry name" value="Ald_DH_N"/>
</dbReference>
<comment type="similarity">
    <text evidence="1 3 5">Belongs to the aldehyde dehydrogenase family.</text>
</comment>
<feature type="domain" description="Aldehyde dehydrogenase" evidence="6">
    <location>
        <begin position="21"/>
        <end position="427"/>
    </location>
</feature>
<proteinExistence type="inferred from homology"/>
<dbReference type="PIRSF" id="PIRSF036492">
    <property type="entry name" value="ALDH"/>
    <property type="match status" value="1"/>
</dbReference>
<evidence type="ECO:0000256" key="1">
    <source>
        <dbReference type="ARBA" id="ARBA00009986"/>
    </source>
</evidence>
<gene>
    <name evidence="7" type="ORF">AB9Q04_06265</name>
</gene>
<dbReference type="Pfam" id="PF00171">
    <property type="entry name" value="Aldedh"/>
    <property type="match status" value="1"/>
</dbReference>
<dbReference type="InterPro" id="IPR016161">
    <property type="entry name" value="Ald_DH/histidinol_DH"/>
</dbReference>
<accession>A0ABW9N1F0</accession>
<evidence type="ECO:0000259" key="6">
    <source>
        <dbReference type="Pfam" id="PF00171"/>
    </source>
</evidence>
<evidence type="ECO:0000256" key="5">
    <source>
        <dbReference type="RuleBase" id="RU003345"/>
    </source>
</evidence>
<dbReference type="InterPro" id="IPR016163">
    <property type="entry name" value="Ald_DH_C"/>
</dbReference>
<dbReference type="Proteomes" id="UP001637993">
    <property type="component" value="Unassembled WGS sequence"/>
</dbReference>
<dbReference type="SUPFAM" id="SSF53720">
    <property type="entry name" value="ALDH-like"/>
    <property type="match status" value="1"/>
</dbReference>
<dbReference type="PROSITE" id="PS00687">
    <property type="entry name" value="ALDEHYDE_DEHYDR_GLU"/>
    <property type="match status" value="1"/>
</dbReference>
<sequence length="462" mass="52007">MDLGRIVDLQREYYYSGETKTLEFRLANLQKLRDLLVKFEDNILMALAKDLGKSNFEAYATELTMAYEEIKLAMDNLEEWMRPVAEKTPITAMPGKSYTLFEPMGVTLIISPWNYPFLLAIDPLIGAMAAGNTMILKPSRKSKHTSSLLRELLNANFYAKYIHVVDNDKVSHDELLSYNYDHIFYTGGSKVGKTIMEAASKNLSKVTLELGGKSPAVVEKDANLSLAARSIAWGNTVNAGQTCVSPDYILVHAAVKDSFVIELEKALLDFYGPDPINCHDYPSIINKDHLDGLLDLLKNQNIIHGGEYDGENLKLAPTIVDGVNFSNKLMDEEIFGPIFPIITYTNLNEVLYKIKTLPKPLAFYLFTEDERIKEKVMYNMEFGNGMVNDTLMMVSNPYLQFGGVGYSGQGGYHGYYGFKNFSNQKSIMEANSGFEMKLKYPPYDNGALNLLKKLKKLIKKEP</sequence>
<dbReference type="InterPro" id="IPR012394">
    <property type="entry name" value="Aldehyde_DH_NAD(P)"/>
</dbReference>
<name>A0ABW9N1F0_9FIRM</name>
<dbReference type="Gene3D" id="3.40.605.10">
    <property type="entry name" value="Aldehyde Dehydrogenase, Chain A, domain 1"/>
    <property type="match status" value="1"/>
</dbReference>
<evidence type="ECO:0000313" key="7">
    <source>
        <dbReference type="EMBL" id="MFO3717928.1"/>
    </source>
</evidence>
<dbReference type="PANTHER" id="PTHR43570">
    <property type="entry name" value="ALDEHYDE DEHYDROGENASE"/>
    <property type="match status" value="1"/>
</dbReference>
<comment type="caution">
    <text evidence="7">The sequence shown here is derived from an EMBL/GenBank/DDBJ whole genome shotgun (WGS) entry which is preliminary data.</text>
</comment>
<dbReference type="PANTHER" id="PTHR43570:SF16">
    <property type="entry name" value="ALDEHYDE DEHYDROGENASE TYPE III, ISOFORM Q"/>
    <property type="match status" value="1"/>
</dbReference>
<evidence type="ECO:0000256" key="4">
    <source>
        <dbReference type="PROSITE-ProRule" id="PRU10007"/>
    </source>
</evidence>